<protein>
    <submittedName>
        <fullName evidence="4">Prepilin-type N-terminal cleavage/methylation domain-containing protein</fullName>
    </submittedName>
</protein>
<evidence type="ECO:0000313" key="5">
    <source>
        <dbReference type="Proteomes" id="UP000681414"/>
    </source>
</evidence>
<evidence type="ECO:0000256" key="3">
    <source>
        <dbReference type="SAM" id="Phobius"/>
    </source>
</evidence>
<dbReference type="InterPro" id="IPR011050">
    <property type="entry name" value="Pectin_lyase_fold/virulence"/>
</dbReference>
<reference evidence="4 5" key="1">
    <citation type="submission" date="2021-05" db="EMBL/GenBank/DDBJ databases">
        <title>Novel Bacillus species.</title>
        <authorList>
            <person name="Liu G."/>
        </authorList>
    </citation>
    <scope>NUCLEOTIDE SEQUENCE [LARGE SCALE GENOMIC DNA]</scope>
    <source>
        <strain evidence="5">FJAT-49780</strain>
    </source>
</reference>
<accession>A0A942YHX2</accession>
<name>A0A942YHX2_9BACI</name>
<proteinExistence type="predicted"/>
<keyword evidence="3" id="KW-1133">Transmembrane helix</keyword>
<dbReference type="Proteomes" id="UP000681414">
    <property type="component" value="Unassembled WGS sequence"/>
</dbReference>
<dbReference type="GO" id="GO:0009986">
    <property type="term" value="C:cell surface"/>
    <property type="evidence" value="ECO:0007669"/>
    <property type="project" value="UniProtKB-SubCell"/>
</dbReference>
<dbReference type="GO" id="GO:0030420">
    <property type="term" value="P:establishment of competence for transformation"/>
    <property type="evidence" value="ECO:0007669"/>
    <property type="project" value="UniProtKB-KW"/>
</dbReference>
<dbReference type="EMBL" id="JAGYPG010000001">
    <property type="protein sequence ID" value="MBS4194841.1"/>
    <property type="molecule type" value="Genomic_DNA"/>
</dbReference>
<dbReference type="SUPFAM" id="SSF51126">
    <property type="entry name" value="Pectin lyase-like"/>
    <property type="match status" value="1"/>
</dbReference>
<feature type="transmembrane region" description="Helical" evidence="3">
    <location>
        <begin position="12"/>
        <end position="36"/>
    </location>
</feature>
<dbReference type="Pfam" id="PF07963">
    <property type="entry name" value="N_methyl"/>
    <property type="match status" value="1"/>
</dbReference>
<dbReference type="InterPro" id="IPR012902">
    <property type="entry name" value="N_methyl_site"/>
</dbReference>
<evidence type="ECO:0000256" key="2">
    <source>
        <dbReference type="ARBA" id="ARBA00023287"/>
    </source>
</evidence>
<organism evidence="4 5">
    <name type="scientific">Lederbergia citri</name>
    <dbReference type="NCBI Taxonomy" id="2833580"/>
    <lineage>
        <taxon>Bacteria</taxon>
        <taxon>Bacillati</taxon>
        <taxon>Bacillota</taxon>
        <taxon>Bacilli</taxon>
        <taxon>Bacillales</taxon>
        <taxon>Bacillaceae</taxon>
        <taxon>Lederbergia</taxon>
    </lineage>
</organism>
<sequence length="445" mass="49397">MIKKYITHQQGITLLELLAALAISTLVIGLTFSVLFSSKKFNDKTHAYVDLRQEANIIISSLRKHQKNSEKVCHEQLLTNDNISMEIQINEVELKSGYCWTPTNSNDTHVKFTLKDKKQHNKFDVDTIIEGRERKDFSINIPDQPVKEETFFDYLKNNNVFVYGNDLDTNGSNSFNGSGTILINNFNHSNLLFNGGGSVLSVKKIFINKNGNEVIFSDSTRLGELEKTETVRIIGNVQLNRGTAAILGDTIYISGNVTFDNGAVIKGKKVIIGGNVTFKNSSDKITADEIYVTGTIKKIDNGNIVGRLFNSNPPGKIEIPVDIPILPPSFREDSWYSTNGYEVTSSVNFSDNSKIFSPSSFTVKDWHSNKQNVIIISKGDITLEKFGGSDLTGILFAPNGKVTFKGKSFNGVVIAKNGFFTNGETKVTFTNVDEFIKNPDKAPFK</sequence>
<dbReference type="RefSeq" id="WP_213123992.1">
    <property type="nucleotide sequence ID" value="NZ_JAGYPG010000001.1"/>
</dbReference>
<evidence type="ECO:0000313" key="4">
    <source>
        <dbReference type="EMBL" id="MBS4194841.1"/>
    </source>
</evidence>
<gene>
    <name evidence="4" type="ORF">KHA97_07095</name>
</gene>
<comment type="subcellular location">
    <subcellularLocation>
        <location evidence="1">Cell surface</location>
    </subcellularLocation>
</comment>
<keyword evidence="2" id="KW-0178">Competence</keyword>
<keyword evidence="3" id="KW-0472">Membrane</keyword>
<comment type="caution">
    <text evidence="4">The sequence shown here is derived from an EMBL/GenBank/DDBJ whole genome shotgun (WGS) entry which is preliminary data.</text>
</comment>
<dbReference type="PROSITE" id="PS00409">
    <property type="entry name" value="PROKAR_NTER_METHYL"/>
    <property type="match status" value="1"/>
</dbReference>
<keyword evidence="3" id="KW-0812">Transmembrane</keyword>
<evidence type="ECO:0000256" key="1">
    <source>
        <dbReference type="ARBA" id="ARBA00004241"/>
    </source>
</evidence>
<keyword evidence="5" id="KW-1185">Reference proteome</keyword>
<dbReference type="AlphaFoldDB" id="A0A942YHX2"/>